<accession>C0NKB0</accession>
<organism evidence="2 3">
    <name type="scientific">Ajellomyces capsulatus (strain G186AR / H82 / ATCC MYA-2454 / RMSCC 2432)</name>
    <name type="common">Darling's disease fungus</name>
    <name type="synonym">Histoplasma capsulatum</name>
    <dbReference type="NCBI Taxonomy" id="447093"/>
    <lineage>
        <taxon>Eukaryota</taxon>
        <taxon>Fungi</taxon>
        <taxon>Dikarya</taxon>
        <taxon>Ascomycota</taxon>
        <taxon>Pezizomycotina</taxon>
        <taxon>Eurotiomycetes</taxon>
        <taxon>Eurotiomycetidae</taxon>
        <taxon>Onygenales</taxon>
        <taxon>Ajellomycetaceae</taxon>
        <taxon>Histoplasma</taxon>
    </lineage>
</organism>
<sequence length="56" mass="5784">MEDGKEKNGQSRKGGLTKKNLLGPNAHSGAAQVGLEGDVPGENVELNMTLGSAKSY</sequence>
<keyword evidence="3" id="KW-1185">Reference proteome</keyword>
<protein>
    <submittedName>
        <fullName evidence="2">Uncharacterized protein</fullName>
    </submittedName>
</protein>
<dbReference type="HOGENOM" id="CLU_3013650_0_0_1"/>
<gene>
    <name evidence="2" type="ORF">HCBG_03590</name>
</gene>
<evidence type="ECO:0000313" key="3">
    <source>
        <dbReference type="Proteomes" id="UP000001631"/>
    </source>
</evidence>
<evidence type="ECO:0000256" key="1">
    <source>
        <dbReference type="SAM" id="MobiDB-lite"/>
    </source>
</evidence>
<dbReference type="InParanoid" id="C0NKB0"/>
<dbReference type="RefSeq" id="XP_045288782.1">
    <property type="nucleotide sequence ID" value="XM_045430639.1"/>
</dbReference>
<evidence type="ECO:0000313" key="2">
    <source>
        <dbReference type="EMBL" id="EEH08301.1"/>
    </source>
</evidence>
<reference evidence="2" key="1">
    <citation type="submission" date="2009-02" db="EMBL/GenBank/DDBJ databases">
        <title>The Genome Sequence of Ajellomyces capsulatus strain G186AR.</title>
        <authorList>
            <consortium name="The Broad Institute Genome Sequencing Platform"/>
            <person name="Champion M."/>
            <person name="Cuomo C."/>
            <person name="Ma L.-J."/>
            <person name="Henn M.R."/>
            <person name="Sil A."/>
            <person name="Goldman B."/>
            <person name="Young S.K."/>
            <person name="Kodira C.D."/>
            <person name="Zeng Q."/>
            <person name="Koehrsen M."/>
            <person name="Alvarado L."/>
            <person name="Berlin A."/>
            <person name="Borenstein D."/>
            <person name="Chen Z."/>
            <person name="Engels R."/>
            <person name="Freedman E."/>
            <person name="Gellesch M."/>
            <person name="Goldberg J."/>
            <person name="Griggs A."/>
            <person name="Gujja S."/>
            <person name="Heiman D."/>
            <person name="Hepburn T."/>
            <person name="Howarth C."/>
            <person name="Jen D."/>
            <person name="Larson L."/>
            <person name="Lewis B."/>
            <person name="Mehta T."/>
            <person name="Park D."/>
            <person name="Pearson M."/>
            <person name="Roberts A."/>
            <person name="Saif S."/>
            <person name="Shea T."/>
            <person name="Shenoy N."/>
            <person name="Sisk P."/>
            <person name="Stolte C."/>
            <person name="Sykes S."/>
            <person name="Walk T."/>
            <person name="White J."/>
            <person name="Yandava C."/>
            <person name="Klein B."/>
            <person name="McEwen J.G."/>
            <person name="Puccia R."/>
            <person name="Goldman G.H."/>
            <person name="Felipe M.S."/>
            <person name="Nino-Vega G."/>
            <person name="San-Blas G."/>
            <person name="Taylor J."/>
            <person name="Mendoza L."/>
            <person name="Galagan J."/>
            <person name="Nusbaum C."/>
            <person name="Birren B."/>
        </authorList>
    </citation>
    <scope>NUCLEOTIDE SEQUENCE</scope>
    <source>
        <strain evidence="2">G186AR</strain>
    </source>
</reference>
<dbReference type="AlphaFoldDB" id="C0NKB0"/>
<proteinExistence type="predicted"/>
<dbReference type="EMBL" id="GG663366">
    <property type="protein sequence ID" value="EEH08301.1"/>
    <property type="molecule type" value="Genomic_DNA"/>
</dbReference>
<dbReference type="GeneID" id="69036606"/>
<name>C0NKB0_AJECG</name>
<feature type="region of interest" description="Disordered" evidence="1">
    <location>
        <begin position="1"/>
        <end position="56"/>
    </location>
</feature>
<dbReference type="Proteomes" id="UP000001631">
    <property type="component" value="Unassembled WGS sequence"/>
</dbReference>